<sequence length="86" mass="9453">MQIEIWIPITLVLIAAVLGMVGLIFGLMAAPAVNEKLGIVCILIPVLVPFVCLLNYRKTRYASNFLLAGLGFFLLASIAFLWFGRI</sequence>
<organism evidence="2 3">
    <name type="scientific">Chitiniphilus purpureus</name>
    <dbReference type="NCBI Taxonomy" id="2981137"/>
    <lineage>
        <taxon>Bacteria</taxon>
        <taxon>Pseudomonadati</taxon>
        <taxon>Pseudomonadota</taxon>
        <taxon>Betaproteobacteria</taxon>
        <taxon>Neisseriales</taxon>
        <taxon>Chitinibacteraceae</taxon>
        <taxon>Chitiniphilus</taxon>
    </lineage>
</organism>
<feature type="transmembrane region" description="Helical" evidence="1">
    <location>
        <begin position="37"/>
        <end position="56"/>
    </location>
</feature>
<keyword evidence="3" id="KW-1185">Reference proteome</keyword>
<proteinExistence type="predicted"/>
<gene>
    <name evidence="2" type="ORF">N8I74_09710</name>
</gene>
<accession>A0ABY6DSD0</accession>
<feature type="transmembrane region" description="Helical" evidence="1">
    <location>
        <begin position="62"/>
        <end position="83"/>
    </location>
</feature>
<feature type="transmembrane region" description="Helical" evidence="1">
    <location>
        <begin position="6"/>
        <end position="30"/>
    </location>
</feature>
<reference evidence="2" key="1">
    <citation type="submission" date="2022-10" db="EMBL/GenBank/DDBJ databases">
        <title>Chitiniphilus purpureus sp. nov., a novel chitin-degrading bacterium isolated from crawfish pond sediment.</title>
        <authorList>
            <person name="Li K."/>
        </authorList>
    </citation>
    <scope>NUCLEOTIDE SEQUENCE</scope>
    <source>
        <strain evidence="2">CD1</strain>
    </source>
</reference>
<protein>
    <submittedName>
        <fullName evidence="2">Uncharacterized protein</fullName>
    </submittedName>
</protein>
<keyword evidence="1" id="KW-0472">Membrane</keyword>
<name>A0ABY6DSD0_9NEIS</name>
<evidence type="ECO:0000256" key="1">
    <source>
        <dbReference type="SAM" id="Phobius"/>
    </source>
</evidence>
<evidence type="ECO:0000313" key="3">
    <source>
        <dbReference type="Proteomes" id="UP001061302"/>
    </source>
</evidence>
<keyword evidence="1" id="KW-1133">Transmembrane helix</keyword>
<evidence type="ECO:0000313" key="2">
    <source>
        <dbReference type="EMBL" id="UXY17262.1"/>
    </source>
</evidence>
<keyword evidence="1" id="KW-0812">Transmembrane</keyword>
<dbReference type="Proteomes" id="UP001061302">
    <property type="component" value="Chromosome"/>
</dbReference>
<dbReference type="RefSeq" id="WP_263126693.1">
    <property type="nucleotide sequence ID" value="NZ_CP106753.1"/>
</dbReference>
<dbReference type="EMBL" id="CP106753">
    <property type="protein sequence ID" value="UXY17262.1"/>
    <property type="molecule type" value="Genomic_DNA"/>
</dbReference>